<gene>
    <name evidence="2" type="ORF">PHLCEN_2v10559</name>
</gene>
<feature type="region of interest" description="Disordered" evidence="1">
    <location>
        <begin position="491"/>
        <end position="547"/>
    </location>
</feature>
<keyword evidence="3" id="KW-1185">Reference proteome</keyword>
<evidence type="ECO:0000313" key="3">
    <source>
        <dbReference type="Proteomes" id="UP000186601"/>
    </source>
</evidence>
<protein>
    <recommendedName>
        <fullName evidence="4">Pentatricopeptide repeat-containing protein</fullName>
    </recommendedName>
</protein>
<sequence length="684" mass="77836">MSRICIRRFRLGKCQRISSVNVTRDLHTTVRCQAAVLLTPNLEPTLTTTLLSDPREIVKKQRLDDLVAAVTQERRDPQWTWGCYIALLNIIDPDEVPLELHQLVLRKCTHSAREQRENLSRRLRAGNRPRTSHSHEVRFQAIIHNIRQAGHTPALDDYHYILRQFAAVGHHVGALQVLREISHVGLMKTSKTYGLCFMALCHRLSLPIWHQNRPLLVSEVTKVCTKLLADMWTEGIPLTGVNVDLALRVFKETMDIEGYERMMKMAYAVDFAYPDRPPIELWGKGSASDTSDRLFSSIPEPLPFSTATLNTTIDILGRLGQVSRLVQAFEVLTTPLKSPGIGAPASSFEDDEDEEFGDNNPSVATYNAPHARPNTTTYHFLLKWISRAGHAVLARHYLLQAMQYDREIDRTLRGICLLKPPSEIEAPHFGVNRSLILPVFAEANRDKNMELLRWVLVKTQRVLRRKRADLLYYSEIERGWREAGYSTEELEQGDMSKYSSPRHPAPHLSPPSSSVSPLKPPSSPLTSKFSTPETISPDLDLDLEDTPVSSTPTRKVFNIYTHLSILSRDKEQLEKFEQYVTDIIGRDTQRVKERLGRRIWGQKSIYLRSLDNRSRVSRTLWREIVNYRPTPARVHRNSGTSTTHTRTGNDTGSGHVAAHRGFFTSRTYANRVQEAAKATGPNTR</sequence>
<feature type="region of interest" description="Disordered" evidence="1">
    <location>
        <begin position="632"/>
        <end position="655"/>
    </location>
</feature>
<name>A0A2R6NMQ7_9APHY</name>
<feature type="compositionally biased region" description="Polar residues" evidence="1">
    <location>
        <begin position="637"/>
        <end position="652"/>
    </location>
</feature>
<proteinExistence type="predicted"/>
<dbReference type="EMBL" id="MLYV02001069">
    <property type="protein sequence ID" value="PSR73640.1"/>
    <property type="molecule type" value="Genomic_DNA"/>
</dbReference>
<evidence type="ECO:0008006" key="4">
    <source>
        <dbReference type="Google" id="ProtNLM"/>
    </source>
</evidence>
<comment type="caution">
    <text evidence="2">The sequence shown here is derived from an EMBL/GenBank/DDBJ whole genome shotgun (WGS) entry which is preliminary data.</text>
</comment>
<dbReference type="AlphaFoldDB" id="A0A2R6NMQ7"/>
<dbReference type="Proteomes" id="UP000186601">
    <property type="component" value="Unassembled WGS sequence"/>
</dbReference>
<dbReference type="OrthoDB" id="276151at2759"/>
<evidence type="ECO:0000313" key="2">
    <source>
        <dbReference type="EMBL" id="PSR73640.1"/>
    </source>
</evidence>
<organism evidence="2 3">
    <name type="scientific">Hermanssonia centrifuga</name>
    <dbReference type="NCBI Taxonomy" id="98765"/>
    <lineage>
        <taxon>Eukaryota</taxon>
        <taxon>Fungi</taxon>
        <taxon>Dikarya</taxon>
        <taxon>Basidiomycota</taxon>
        <taxon>Agaricomycotina</taxon>
        <taxon>Agaricomycetes</taxon>
        <taxon>Polyporales</taxon>
        <taxon>Meruliaceae</taxon>
        <taxon>Hermanssonia</taxon>
    </lineage>
</organism>
<reference evidence="2 3" key="1">
    <citation type="submission" date="2018-02" db="EMBL/GenBank/DDBJ databases">
        <title>Genome sequence of the basidiomycete white-rot fungus Phlebia centrifuga.</title>
        <authorList>
            <person name="Granchi Z."/>
            <person name="Peng M."/>
            <person name="de Vries R.P."/>
            <person name="Hilden K."/>
            <person name="Makela M.R."/>
            <person name="Grigoriev I."/>
            <person name="Riley R."/>
        </authorList>
    </citation>
    <scope>NUCLEOTIDE SEQUENCE [LARGE SCALE GENOMIC DNA]</scope>
    <source>
        <strain evidence="2 3">FBCC195</strain>
    </source>
</reference>
<accession>A0A2R6NMQ7</accession>
<dbReference type="STRING" id="98765.A0A2R6NMQ7"/>
<evidence type="ECO:0000256" key="1">
    <source>
        <dbReference type="SAM" id="MobiDB-lite"/>
    </source>
</evidence>